<dbReference type="GO" id="GO:0003677">
    <property type="term" value="F:DNA binding"/>
    <property type="evidence" value="ECO:0007669"/>
    <property type="project" value="InterPro"/>
</dbReference>
<dbReference type="InterPro" id="IPR009057">
    <property type="entry name" value="Homeodomain-like_sf"/>
</dbReference>
<dbReference type="GO" id="GO:0004803">
    <property type="term" value="F:transposase activity"/>
    <property type="evidence" value="ECO:0007669"/>
    <property type="project" value="InterPro"/>
</dbReference>
<evidence type="ECO:0000313" key="2">
    <source>
        <dbReference type="EMBL" id="SEI95541.1"/>
    </source>
</evidence>
<reference evidence="3" key="1">
    <citation type="submission" date="2016-10" db="EMBL/GenBank/DDBJ databases">
        <authorList>
            <person name="Varghese N."/>
            <person name="Submissions S."/>
        </authorList>
    </citation>
    <scope>NUCLEOTIDE SEQUENCE [LARGE SCALE GENOMIC DNA]</scope>
    <source>
        <strain evidence="3">CGMCC 1.6763</strain>
    </source>
</reference>
<protein>
    <submittedName>
        <fullName evidence="2">Transposase and inactivated derivatives</fullName>
    </submittedName>
</protein>
<gene>
    <name evidence="2" type="ORF">SAMN04488127_0886</name>
</gene>
<dbReference type="EMBL" id="FNZF01000001">
    <property type="protein sequence ID" value="SEI95541.1"/>
    <property type="molecule type" value="Genomic_DNA"/>
</dbReference>
<dbReference type="SUPFAM" id="SSF46689">
    <property type="entry name" value="Homeodomain-like"/>
    <property type="match status" value="1"/>
</dbReference>
<evidence type="ECO:0000313" key="3">
    <source>
        <dbReference type="Proteomes" id="UP000199200"/>
    </source>
</evidence>
<accession>A0A1H6UTK0</accession>
<proteinExistence type="predicted"/>
<dbReference type="RefSeq" id="WP_177168266.1">
    <property type="nucleotide sequence ID" value="NZ_FNZF01000001.1"/>
</dbReference>
<dbReference type="Pfam" id="PF13518">
    <property type="entry name" value="HTH_28"/>
    <property type="match status" value="1"/>
</dbReference>
<evidence type="ECO:0000259" key="1">
    <source>
        <dbReference type="Pfam" id="PF13518"/>
    </source>
</evidence>
<dbReference type="Gene3D" id="1.10.10.60">
    <property type="entry name" value="Homeodomain-like"/>
    <property type="match status" value="1"/>
</dbReference>
<dbReference type="InterPro" id="IPR051839">
    <property type="entry name" value="RD_transcriptional_regulator"/>
</dbReference>
<dbReference type="STRING" id="426757.SAMN04488127_0886"/>
<name>A0A1H6UTK0_9BACL</name>
<dbReference type="GO" id="GO:0006313">
    <property type="term" value="P:DNA transposition"/>
    <property type="evidence" value="ECO:0007669"/>
    <property type="project" value="InterPro"/>
</dbReference>
<dbReference type="AlphaFoldDB" id="A0A1H6UTK0"/>
<dbReference type="InterPro" id="IPR055247">
    <property type="entry name" value="InsJ-like_HTH"/>
</dbReference>
<keyword evidence="3" id="KW-1185">Reference proteome</keyword>
<dbReference type="Proteomes" id="UP000199200">
    <property type="component" value="Unassembled WGS sequence"/>
</dbReference>
<dbReference type="PANTHER" id="PTHR33215">
    <property type="entry name" value="PROTEIN DISTAL ANTENNA"/>
    <property type="match status" value="1"/>
</dbReference>
<dbReference type="PANTHER" id="PTHR33215:SF13">
    <property type="entry name" value="PROTEIN DISTAL ANTENNA"/>
    <property type="match status" value="1"/>
</dbReference>
<feature type="domain" description="Insertion element IS150 protein InsJ-like helix-turn-helix" evidence="1">
    <location>
        <begin position="19"/>
        <end position="70"/>
    </location>
</feature>
<sequence>MAANVMEDKEAKPQKTFEERLRAVNEVLEKKRKKGAVAREFGVHPNTLKNWLDAYEESGEEGLIPKKRGRQPKSPGIDPNRRLRDLEREVRRLREENEILKKFTSMIDVKKNERFDAIHEMKDEHKVRRLCLTLDVSESGYYNYVNRPENKLSDRDREDIALMRHLMEQEDVLDPDWILLELRKAGRTINRRRLLRLLDQIDEVEVLEVEVDVDDHSEEKEAVTAK</sequence>
<organism evidence="2 3">
    <name type="scientific">Bhargavaea ginsengi</name>
    <dbReference type="NCBI Taxonomy" id="426757"/>
    <lineage>
        <taxon>Bacteria</taxon>
        <taxon>Bacillati</taxon>
        <taxon>Bacillota</taxon>
        <taxon>Bacilli</taxon>
        <taxon>Bacillales</taxon>
        <taxon>Caryophanaceae</taxon>
        <taxon>Bhargavaea</taxon>
    </lineage>
</organism>